<evidence type="ECO:0000256" key="3">
    <source>
        <dbReference type="ARBA" id="ARBA00023002"/>
    </source>
</evidence>
<dbReference type="SUPFAM" id="SSF51905">
    <property type="entry name" value="FAD/NAD(P)-binding domain"/>
    <property type="match status" value="1"/>
</dbReference>
<reference evidence="6 7" key="1">
    <citation type="submission" date="2024-09" db="EMBL/GenBank/DDBJ databases">
        <authorList>
            <person name="Sun Q."/>
            <person name="Mori K."/>
        </authorList>
    </citation>
    <scope>NUCLEOTIDE SEQUENCE [LARGE SCALE GENOMIC DNA]</scope>
    <source>
        <strain evidence="6 7">TBRC 7907</strain>
    </source>
</reference>
<dbReference type="InterPro" id="IPR036188">
    <property type="entry name" value="FAD/NAD-bd_sf"/>
</dbReference>
<dbReference type="PRINTS" id="PR00420">
    <property type="entry name" value="RNGMNOXGNASE"/>
</dbReference>
<evidence type="ECO:0000313" key="7">
    <source>
        <dbReference type="Proteomes" id="UP001589693"/>
    </source>
</evidence>
<accession>A0ABV5ZRT6</accession>
<proteinExistence type="predicted"/>
<keyword evidence="1" id="KW-0285">Flavoprotein</keyword>
<comment type="caution">
    <text evidence="6">The sequence shown here is derived from an EMBL/GenBank/DDBJ whole genome shotgun (WGS) entry which is preliminary data.</text>
</comment>
<dbReference type="Pfam" id="PF01494">
    <property type="entry name" value="FAD_binding_3"/>
    <property type="match status" value="1"/>
</dbReference>
<feature type="domain" description="FAD-binding" evidence="5">
    <location>
        <begin position="124"/>
        <end position="340"/>
    </location>
</feature>
<dbReference type="PANTHER" id="PTHR47178">
    <property type="entry name" value="MONOOXYGENASE, FAD-BINDING"/>
    <property type="match status" value="1"/>
</dbReference>
<dbReference type="RefSeq" id="WP_377850737.1">
    <property type="nucleotide sequence ID" value="NZ_JBHLZU010000005.1"/>
</dbReference>
<evidence type="ECO:0000259" key="5">
    <source>
        <dbReference type="Pfam" id="PF01494"/>
    </source>
</evidence>
<keyword evidence="2" id="KW-0274">FAD</keyword>
<keyword evidence="3" id="KW-0560">Oxidoreductase</keyword>
<dbReference type="EMBL" id="JBHLZU010000005">
    <property type="protein sequence ID" value="MFB9903596.1"/>
    <property type="molecule type" value="Genomic_DNA"/>
</dbReference>
<protein>
    <submittedName>
        <fullName evidence="6">FAD-dependent oxidoreductase</fullName>
    </submittedName>
</protein>
<evidence type="ECO:0000313" key="6">
    <source>
        <dbReference type="EMBL" id="MFB9903596.1"/>
    </source>
</evidence>
<dbReference type="Gene3D" id="3.50.50.60">
    <property type="entry name" value="FAD/NAD(P)-binding domain"/>
    <property type="match status" value="1"/>
</dbReference>
<evidence type="ECO:0000256" key="2">
    <source>
        <dbReference type="ARBA" id="ARBA00022827"/>
    </source>
</evidence>
<organism evidence="6 7">
    <name type="scientific">Allokutzneria oryzae</name>
    <dbReference type="NCBI Taxonomy" id="1378989"/>
    <lineage>
        <taxon>Bacteria</taxon>
        <taxon>Bacillati</taxon>
        <taxon>Actinomycetota</taxon>
        <taxon>Actinomycetes</taxon>
        <taxon>Pseudonocardiales</taxon>
        <taxon>Pseudonocardiaceae</taxon>
        <taxon>Allokutzneria</taxon>
    </lineage>
</organism>
<dbReference type="Proteomes" id="UP001589693">
    <property type="component" value="Unassembled WGS sequence"/>
</dbReference>
<evidence type="ECO:0000256" key="1">
    <source>
        <dbReference type="ARBA" id="ARBA00022630"/>
    </source>
</evidence>
<dbReference type="PANTHER" id="PTHR47178:SF6">
    <property type="entry name" value="FAD-BINDING DOMAIN-CONTAINING PROTEIN"/>
    <property type="match status" value="1"/>
</dbReference>
<dbReference type="InterPro" id="IPR002938">
    <property type="entry name" value="FAD-bd"/>
</dbReference>
<gene>
    <name evidence="6" type="ORF">ACFFQA_06580</name>
</gene>
<dbReference type="Pfam" id="PF13450">
    <property type="entry name" value="NAD_binding_8"/>
    <property type="match status" value="1"/>
</dbReference>
<evidence type="ECO:0000256" key="4">
    <source>
        <dbReference type="ARBA" id="ARBA00023033"/>
    </source>
</evidence>
<keyword evidence="4" id="KW-0503">Monooxygenase</keyword>
<sequence length="377" mass="40319">MQSTESQPRPLHVLVAGGGIGGLTLAQGLAKAGIAVTVFERDAHARDGDQGYRMVVNADGERALRDCLPSALVDLCERASIAPATLMTFLDTDLEPRFAKPLPRADSGYVLNRLTLREILLAGLGERVQFGRRVTGYDQVGDGRVRVQLADGLTVTGDLLVGADGTDSTVRGLAVPDAEFDLVGHLVRGRTVLHPELASWLPEILIDTVSRVLGPGGVSMSVATCRVRRVPGLTAVPDYLSWSISLHHDPGGAAPHWVARDVVGDWHPALRRIVAEADPAEVVSLPLRAARPVERWSVGNVTLLGDAVHTVPPGRGEGANVALRDAAVLRHRLIDATRGRIPLARAKVEYENEMLAYSFAAQTSIRTTKPYAPRSGA</sequence>
<name>A0ABV5ZRT6_9PSEU</name>
<keyword evidence="7" id="KW-1185">Reference proteome</keyword>